<feature type="compositionally biased region" description="Basic residues" evidence="1">
    <location>
        <begin position="63"/>
        <end position="82"/>
    </location>
</feature>
<feature type="compositionally biased region" description="Basic and acidic residues" evidence="1">
    <location>
        <begin position="169"/>
        <end position="183"/>
    </location>
</feature>
<feature type="region of interest" description="Disordered" evidence="1">
    <location>
        <begin position="246"/>
        <end position="473"/>
    </location>
</feature>
<feature type="compositionally biased region" description="Basic residues" evidence="1">
    <location>
        <begin position="35"/>
        <end position="56"/>
    </location>
</feature>
<name>A0A3R7SZI1_PENVA</name>
<evidence type="ECO:0000313" key="3">
    <source>
        <dbReference type="Proteomes" id="UP000283509"/>
    </source>
</evidence>
<feature type="compositionally biased region" description="Acidic residues" evidence="1">
    <location>
        <begin position="1"/>
        <end position="13"/>
    </location>
</feature>
<accession>A0A3R7SZI1</accession>
<feature type="compositionally biased region" description="Basic residues" evidence="1">
    <location>
        <begin position="93"/>
        <end position="102"/>
    </location>
</feature>
<dbReference type="AlphaFoldDB" id="A0A3R7SZI1"/>
<evidence type="ECO:0000313" key="2">
    <source>
        <dbReference type="EMBL" id="ROT83063.1"/>
    </source>
</evidence>
<reference evidence="2 3" key="2">
    <citation type="submission" date="2019-01" db="EMBL/GenBank/DDBJ databases">
        <title>The decoding of complex shrimp genome reveals the adaptation for benthos swimmer, frequently molting mechanism and breeding impact on genome.</title>
        <authorList>
            <person name="Sun Y."/>
            <person name="Gao Y."/>
            <person name="Yu Y."/>
        </authorList>
    </citation>
    <scope>NUCLEOTIDE SEQUENCE [LARGE SCALE GENOMIC DNA]</scope>
    <source>
        <tissue evidence="2">Muscle</tissue>
    </source>
</reference>
<comment type="caution">
    <text evidence="2">The sequence shown here is derived from an EMBL/GenBank/DDBJ whole genome shotgun (WGS) entry which is preliminary data.</text>
</comment>
<sequence length="473" mass="50438">SDSDSDAVIEETPQEATNTSVAGGERDQSKIVSHANKKSPRKTPRKSPSKREKSPKKPSPTKSPHRTSKTPRKMLKTPHKSPGKVPKTPGKTPCKKLGKTPKKSPSSKFKEPGVQIYPDLHSMLEKNGVTSADDKKQNAACNSQAPGTKHNANKGHVISPPQIQMLICSHDDLKSQARKREESGSESQSRNSIGNGAPAAPSSSASSSTIQKVFVRRRARRPANFSPTKSAAMSLSCVSGNSAISLVHSDQQPSGETSNSDPKSIQDESVFKEGNLATSDGNGEEIISRKRTRTSISEKTTASKRSRMLSPESRKEITVSRENVERKTSENDAAMSAESPAKASETGTSTKATGAPKESNFVPEETTDGPVRTSTDSSRATAGNGKSTVEVSTTDSKIIVPVKIRRVKRQLNLGLSSSVSSVVSSVPERKSPSKSTAASTSASTPPPAKDRSKSVENSPTSLRRSPRKKLVPT</sequence>
<feature type="compositionally biased region" description="Polar residues" evidence="1">
    <location>
        <begin position="185"/>
        <end position="194"/>
    </location>
</feature>
<proteinExistence type="predicted"/>
<evidence type="ECO:0000256" key="1">
    <source>
        <dbReference type="SAM" id="MobiDB-lite"/>
    </source>
</evidence>
<feature type="compositionally biased region" description="Low complexity" evidence="1">
    <location>
        <begin position="83"/>
        <end position="92"/>
    </location>
</feature>
<dbReference type="EMBL" id="QCYY01000745">
    <property type="protein sequence ID" value="ROT83063.1"/>
    <property type="molecule type" value="Genomic_DNA"/>
</dbReference>
<reference evidence="2 3" key="1">
    <citation type="submission" date="2018-04" db="EMBL/GenBank/DDBJ databases">
        <authorList>
            <person name="Zhang X."/>
            <person name="Yuan J."/>
            <person name="Li F."/>
            <person name="Xiang J."/>
        </authorList>
    </citation>
    <scope>NUCLEOTIDE SEQUENCE [LARGE SCALE GENOMIC DNA]</scope>
    <source>
        <tissue evidence="2">Muscle</tissue>
    </source>
</reference>
<feature type="non-terminal residue" evidence="2">
    <location>
        <position position="1"/>
    </location>
</feature>
<feature type="compositionally biased region" description="Low complexity" evidence="1">
    <location>
        <begin position="197"/>
        <end position="208"/>
    </location>
</feature>
<dbReference type="Proteomes" id="UP000283509">
    <property type="component" value="Unassembled WGS sequence"/>
</dbReference>
<feature type="compositionally biased region" description="Basic residues" evidence="1">
    <location>
        <begin position="464"/>
        <end position="473"/>
    </location>
</feature>
<feature type="compositionally biased region" description="Low complexity" evidence="1">
    <location>
        <begin position="416"/>
        <end position="426"/>
    </location>
</feature>
<feature type="region of interest" description="Disordered" evidence="1">
    <location>
        <begin position="1"/>
        <end position="232"/>
    </location>
</feature>
<gene>
    <name evidence="2" type="ORF">C7M84_023773</name>
</gene>
<organism evidence="2 3">
    <name type="scientific">Penaeus vannamei</name>
    <name type="common">Whiteleg shrimp</name>
    <name type="synonym">Litopenaeus vannamei</name>
    <dbReference type="NCBI Taxonomy" id="6689"/>
    <lineage>
        <taxon>Eukaryota</taxon>
        <taxon>Metazoa</taxon>
        <taxon>Ecdysozoa</taxon>
        <taxon>Arthropoda</taxon>
        <taxon>Crustacea</taxon>
        <taxon>Multicrustacea</taxon>
        <taxon>Malacostraca</taxon>
        <taxon>Eumalacostraca</taxon>
        <taxon>Eucarida</taxon>
        <taxon>Decapoda</taxon>
        <taxon>Dendrobranchiata</taxon>
        <taxon>Penaeoidea</taxon>
        <taxon>Penaeidae</taxon>
        <taxon>Penaeus</taxon>
    </lineage>
</organism>
<keyword evidence="3" id="KW-1185">Reference proteome</keyword>
<dbReference type="OrthoDB" id="10507240at2759"/>
<feature type="compositionally biased region" description="Basic and acidic residues" evidence="1">
    <location>
        <begin position="312"/>
        <end position="330"/>
    </location>
</feature>
<feature type="compositionally biased region" description="Low complexity" evidence="1">
    <location>
        <begin position="433"/>
        <end position="443"/>
    </location>
</feature>
<protein>
    <submittedName>
        <fullName evidence="2">Uncharacterized protein</fullName>
    </submittedName>
</protein>
<feature type="compositionally biased region" description="Polar residues" evidence="1">
    <location>
        <begin position="246"/>
        <end position="263"/>
    </location>
</feature>
<feature type="compositionally biased region" description="Polar residues" evidence="1">
    <location>
        <begin position="372"/>
        <end position="396"/>
    </location>
</feature>